<dbReference type="Proteomes" id="UP000547209">
    <property type="component" value="Unassembled WGS sequence"/>
</dbReference>
<comment type="caution">
    <text evidence="2">The sequence shown here is derived from an EMBL/GenBank/DDBJ whole genome shotgun (WGS) entry which is preliminary data.</text>
</comment>
<reference evidence="2 3" key="1">
    <citation type="submission" date="2020-08" db="EMBL/GenBank/DDBJ databases">
        <title>Cohnella phylogeny.</title>
        <authorList>
            <person name="Dunlap C."/>
        </authorList>
    </citation>
    <scope>NUCLEOTIDE SEQUENCE [LARGE SCALE GENOMIC DNA]</scope>
    <source>
        <strain evidence="2 3">DSM 28246</strain>
    </source>
</reference>
<dbReference type="RefSeq" id="WP_185141370.1">
    <property type="nucleotide sequence ID" value="NZ_JACJVP010000005.1"/>
</dbReference>
<protein>
    <submittedName>
        <fullName evidence="2">Stage II sporulation protein R</fullName>
    </submittedName>
</protein>
<feature type="region of interest" description="Disordered" evidence="1">
    <location>
        <begin position="171"/>
        <end position="213"/>
    </location>
</feature>
<evidence type="ECO:0000313" key="3">
    <source>
        <dbReference type="Proteomes" id="UP000547209"/>
    </source>
</evidence>
<name>A0A7X0RMB7_9BACL</name>
<feature type="compositionally biased region" description="Low complexity" evidence="1">
    <location>
        <begin position="203"/>
        <end position="213"/>
    </location>
</feature>
<gene>
    <name evidence="2" type="primary">spoIIR</name>
    <name evidence="2" type="ORF">H7C19_04410</name>
</gene>
<dbReference type="Pfam" id="PF09551">
    <property type="entry name" value="Spore_II_R"/>
    <property type="match status" value="1"/>
</dbReference>
<keyword evidence="3" id="KW-1185">Reference proteome</keyword>
<sequence>MRGLRHYGPFILLFLVGVVGFSTFAVRNAAADAEGDALIPNEAIRIRIIANSDGDRDQAVKRQVRDEVARLIDSWGAMPDTIEDARSLIKSHLDEVEKTANRVLKKEKAGYAAKTVLAKVDFPTKTFEGKEYPAGKYEALRVTLGDGKGANWWCVLFPPLCLTAATAADDRDAGPDQAKVEQASAKGDKQPKAQAVKSNAKTAQGGAEKQAAAQQQEKPHAKFFLWVLLEKLFAFLRALFS</sequence>
<evidence type="ECO:0000313" key="2">
    <source>
        <dbReference type="EMBL" id="MBB6669928.1"/>
    </source>
</evidence>
<proteinExistence type="predicted"/>
<dbReference type="NCBIfam" id="TIGR02837">
    <property type="entry name" value="spore_II_R"/>
    <property type="match status" value="1"/>
</dbReference>
<dbReference type="InterPro" id="IPR014202">
    <property type="entry name" value="Spore_II_R"/>
</dbReference>
<organism evidence="2 3">
    <name type="scientific">Cohnella nanjingensis</name>
    <dbReference type="NCBI Taxonomy" id="1387779"/>
    <lineage>
        <taxon>Bacteria</taxon>
        <taxon>Bacillati</taxon>
        <taxon>Bacillota</taxon>
        <taxon>Bacilli</taxon>
        <taxon>Bacillales</taxon>
        <taxon>Paenibacillaceae</taxon>
        <taxon>Cohnella</taxon>
    </lineage>
</organism>
<evidence type="ECO:0000256" key="1">
    <source>
        <dbReference type="SAM" id="MobiDB-lite"/>
    </source>
</evidence>
<dbReference type="EMBL" id="JACJVP010000005">
    <property type="protein sequence ID" value="MBB6669928.1"/>
    <property type="molecule type" value="Genomic_DNA"/>
</dbReference>
<dbReference type="AlphaFoldDB" id="A0A7X0RMB7"/>
<accession>A0A7X0RMB7</accession>